<protein>
    <recommendedName>
        <fullName evidence="3">OmpR/PhoB-type domain-containing protein</fullName>
    </recommendedName>
</protein>
<reference evidence="1 2" key="1">
    <citation type="submission" date="2019-12" db="EMBL/GenBank/DDBJ databases">
        <title>Genomic-based taxomic classification of the family Erythrobacteraceae.</title>
        <authorList>
            <person name="Xu L."/>
        </authorList>
    </citation>
    <scope>NUCLEOTIDE SEQUENCE [LARGE SCALE GENOMIC DNA]</scope>
    <source>
        <strain evidence="1 2">MCCC 1K01500</strain>
    </source>
</reference>
<gene>
    <name evidence="1" type="ORF">GRI89_05340</name>
</gene>
<evidence type="ECO:0000313" key="2">
    <source>
        <dbReference type="Proteomes" id="UP000433652"/>
    </source>
</evidence>
<dbReference type="Proteomes" id="UP000433652">
    <property type="component" value="Unassembled WGS sequence"/>
</dbReference>
<organism evidence="1 2">
    <name type="scientific">Croceibacterium salegens</name>
    <dbReference type="NCBI Taxonomy" id="1737568"/>
    <lineage>
        <taxon>Bacteria</taxon>
        <taxon>Pseudomonadati</taxon>
        <taxon>Pseudomonadota</taxon>
        <taxon>Alphaproteobacteria</taxon>
        <taxon>Sphingomonadales</taxon>
        <taxon>Erythrobacteraceae</taxon>
        <taxon>Croceibacterium</taxon>
    </lineage>
</organism>
<accession>A0A6I4SV85</accession>
<evidence type="ECO:0008006" key="3">
    <source>
        <dbReference type="Google" id="ProtNLM"/>
    </source>
</evidence>
<dbReference type="AlphaFoldDB" id="A0A6I4SV85"/>
<comment type="caution">
    <text evidence="1">The sequence shown here is derived from an EMBL/GenBank/DDBJ whole genome shotgun (WGS) entry which is preliminary data.</text>
</comment>
<dbReference type="EMBL" id="WTYM01000031">
    <property type="protein sequence ID" value="MXO58960.1"/>
    <property type="molecule type" value="Genomic_DNA"/>
</dbReference>
<dbReference type="OrthoDB" id="7209629at2"/>
<proteinExistence type="predicted"/>
<name>A0A6I4SV85_9SPHN</name>
<keyword evidence="2" id="KW-1185">Reference proteome</keyword>
<dbReference type="RefSeq" id="WP_159792972.1">
    <property type="nucleotide sequence ID" value="NZ_WTYM01000031.1"/>
</dbReference>
<sequence>MEQDSAFAEEVQRITAANVVGRNGRLRELFDFLAARGPGAPPASQAEIAQEVFGQMGAEGDDATARVYIHRLRKRLERFYEREPGDGARLVLPAGSYGLVLEQSDGVPAPPVQLWRKWRWALPVAAVLALALSFAAGRETSSPGTAAEGNAIWQPFLDSDRPIMVAVGDYYMFGELDPFDPERSRLIRDFAIDSPTDLARAQETDPARYEKAEDVGLTYLPFSTAYGLRSIMPVLARHPKPVRIMPASQVDSSTLRDFNVVYVGLVSGMGLLEDVNFMNSDLQVGQTYDELDDNRTGKKFNSGEALSRVSPEYYQDFAYITRFHEPGGALLAVVAGARDTGLRGIAPIAAGHELPRALRQVADGNDDFEAVFRITGQQGADLGQTLALARPREGNR</sequence>
<evidence type="ECO:0000313" key="1">
    <source>
        <dbReference type="EMBL" id="MXO58960.1"/>
    </source>
</evidence>